<gene>
    <name evidence="2" type="ORF">METZ01_LOCUS279528</name>
</gene>
<evidence type="ECO:0000313" key="2">
    <source>
        <dbReference type="EMBL" id="SVC26674.1"/>
    </source>
</evidence>
<dbReference type="EMBL" id="UINC01082156">
    <property type="protein sequence ID" value="SVC26674.1"/>
    <property type="molecule type" value="Genomic_DNA"/>
</dbReference>
<feature type="non-terminal residue" evidence="2">
    <location>
        <position position="1"/>
    </location>
</feature>
<accession>A0A382KP91</accession>
<reference evidence="2" key="1">
    <citation type="submission" date="2018-05" db="EMBL/GenBank/DDBJ databases">
        <authorList>
            <person name="Lanie J.A."/>
            <person name="Ng W.-L."/>
            <person name="Kazmierczak K.M."/>
            <person name="Andrzejewski T.M."/>
            <person name="Davidsen T.M."/>
            <person name="Wayne K.J."/>
            <person name="Tettelin H."/>
            <person name="Glass J.I."/>
            <person name="Rusch D."/>
            <person name="Podicherti R."/>
            <person name="Tsui H.-C.T."/>
            <person name="Winkler M.E."/>
        </authorList>
    </citation>
    <scope>NUCLEOTIDE SEQUENCE</scope>
</reference>
<protein>
    <submittedName>
        <fullName evidence="2">Uncharacterized protein</fullName>
    </submittedName>
</protein>
<sequence>GDVDDLGGFRIFDNAIRFTVPLALIAVLGTVVLTPLISSKRNNGIWLNAVLIVFALTISALTASQGDQESGILSLPPPP</sequence>
<proteinExistence type="predicted"/>
<keyword evidence="1" id="KW-0472">Membrane</keyword>
<name>A0A382KP91_9ZZZZ</name>
<feature type="transmembrane region" description="Helical" evidence="1">
    <location>
        <begin position="45"/>
        <end position="63"/>
    </location>
</feature>
<feature type="transmembrane region" description="Helical" evidence="1">
    <location>
        <begin position="15"/>
        <end position="33"/>
    </location>
</feature>
<keyword evidence="1" id="KW-1133">Transmembrane helix</keyword>
<keyword evidence="1" id="KW-0812">Transmembrane</keyword>
<dbReference type="AlphaFoldDB" id="A0A382KP91"/>
<organism evidence="2">
    <name type="scientific">marine metagenome</name>
    <dbReference type="NCBI Taxonomy" id="408172"/>
    <lineage>
        <taxon>unclassified sequences</taxon>
        <taxon>metagenomes</taxon>
        <taxon>ecological metagenomes</taxon>
    </lineage>
</organism>
<evidence type="ECO:0000256" key="1">
    <source>
        <dbReference type="SAM" id="Phobius"/>
    </source>
</evidence>